<gene>
    <name evidence="1" type="ORF">GHO37_23835</name>
</gene>
<dbReference type="Proteomes" id="UP000447574">
    <property type="component" value="Unassembled WGS sequence"/>
</dbReference>
<reference evidence="1 2" key="1">
    <citation type="submission" date="2019-10" db="EMBL/GenBank/DDBJ databases">
        <title>Evaluation of single-gene subtyping targets for Pseudomonas.</title>
        <authorList>
            <person name="Reichler S.J."/>
            <person name="Orsi R.H."/>
            <person name="Wiedmann M."/>
            <person name="Martin N.H."/>
            <person name="Murphy S.I."/>
        </authorList>
    </citation>
    <scope>NUCLEOTIDE SEQUENCE [LARGE SCALE GENOMIC DNA]</scope>
    <source>
        <strain evidence="1 2">FSL R10-2932</strain>
    </source>
</reference>
<comment type="caution">
    <text evidence="1">The sequence shown here is derived from an EMBL/GenBank/DDBJ whole genome shotgun (WGS) entry which is preliminary data.</text>
</comment>
<dbReference type="RefSeq" id="WP_153438985.1">
    <property type="nucleotide sequence ID" value="NZ_WIWF01000143.1"/>
</dbReference>
<dbReference type="EMBL" id="WIWF01000143">
    <property type="protein sequence ID" value="MQT77291.1"/>
    <property type="molecule type" value="Genomic_DNA"/>
</dbReference>
<accession>A0A7X2BWC2</accession>
<sequence>MINDVSNAINKPNRRYPSNVLAVDPSDYRVDYEGYAKDHLNERVSNNALKAVRSMIATIDKVVRNEIQTAPGADTLEEAFCTGEAIICRYGKK</sequence>
<evidence type="ECO:0000313" key="2">
    <source>
        <dbReference type="Proteomes" id="UP000447574"/>
    </source>
</evidence>
<proteinExistence type="predicted"/>
<dbReference type="AlphaFoldDB" id="A0A7X2BWC2"/>
<name>A0A7X2BWC2_9PSED</name>
<evidence type="ECO:0000313" key="1">
    <source>
        <dbReference type="EMBL" id="MQT77291.1"/>
    </source>
</evidence>
<organism evidence="1 2">
    <name type="scientific">Pseudomonas helleri</name>
    <dbReference type="NCBI Taxonomy" id="1608996"/>
    <lineage>
        <taxon>Bacteria</taxon>
        <taxon>Pseudomonadati</taxon>
        <taxon>Pseudomonadota</taxon>
        <taxon>Gammaproteobacteria</taxon>
        <taxon>Pseudomonadales</taxon>
        <taxon>Pseudomonadaceae</taxon>
        <taxon>Pseudomonas</taxon>
    </lineage>
</organism>
<protein>
    <submittedName>
        <fullName evidence="1">Uncharacterized protein</fullName>
    </submittedName>
</protein>